<evidence type="ECO:0000259" key="5">
    <source>
        <dbReference type="PROSITE" id="PS50184"/>
    </source>
</evidence>
<dbReference type="CTD" id="40861"/>
<sequence>MAPSSALVVLLVASLWIHSAPAQQTQPPQPLAADNKDVTTTTTPGPPSSTSAASGTETGRGRAINFTTMGEDAGNSSLADVDGNGHPEATTLRAKTSKTPSASGAGSGERRLDDVSMDDDDNLDPSSGMGLHGNGSTTTTSSPSSTAAPASSTASSTAALSEVAPSTTLPTCTDTDGKVYVEGQRFSKACDEVCTCAGGVITCTARCKAPFLRRGARLDPMCVEKDSDKDPCCVLLVCAQDSEPEPLESCTFKNKTYSRGQTFYDACESSCSCGDAGNVTCKPRCPPTEAKMSDRCLAVPDRADPCCSVVLCDVSLGDHDVGKPAMGGEEAALAMRLVLSGAEAINSTAVRLSLPSEDVPENVTVEASLDGRLWRAQTVFHDAAAAPLLSGLQPGRTYFIRLRVGADMGSAVEVTLPPGLPAPSSTPAPANATSSTTAVPAAVPAAAAGQCTYKGKSYALDEEFHDGCQAFCACTATGMQCAPLECPTDFGLDLLDPECLDWETVPRNFVPNPPHCCPEKVSCRNNGSCVYADQRFPNFSEIPTKVTGCDQRCFCEYGNVTCEAVCPPVSPAPPAGLPCPPHQAILDHQHGDDCCLFWMCPQPVPHFGSHPGFPDGFLPPGFPQHPGAARQDEVTVHTLEAVDDSAVRLVFSVPSVLVGLHGRVELRYTSDIHNDEPATWEQQVLAPPRDLIATPQLEFELGGLQPDTVYKIKITVILKDLHNTPSSQVLQVRTLPRSTPTTTQPPQIRVDAELAVAEVNATWARLSWRKAKPLEINYIDGVQLRYKEIDGKVYAATPLIHRAVTSYTLEGLRPDTQYEVGIYFIPFTGQTTELLSERTVTFTTGIENDPYKFELTLDVHHIKSTSVELSWQGVPYPEDKFVNIFRAIYQSDAGKEDFSSFKIAKRDSPPKTMIQDLKPGTRYRLWLEAYLTNGRIKKSNVQDFSTKPGSAPTAAGSTQQGKLEGTPLAEVSDYYGPLVAVAIIATLAILTSLALTLLLLKKCAQSKAAISTCRKSQSAYDNPSYKTSENDSMASNGRSRSARDSSEEP</sequence>
<dbReference type="InterPro" id="IPR036116">
    <property type="entry name" value="FN3_sf"/>
</dbReference>
<dbReference type="GeneID" id="117650336"/>
<evidence type="ECO:0000256" key="2">
    <source>
        <dbReference type="SAM" id="MobiDB-lite"/>
    </source>
</evidence>
<organism evidence="8">
    <name type="scientific">Thrips palmi</name>
    <name type="common">Melon thrips</name>
    <dbReference type="NCBI Taxonomy" id="161013"/>
    <lineage>
        <taxon>Eukaryota</taxon>
        <taxon>Metazoa</taxon>
        <taxon>Ecdysozoa</taxon>
        <taxon>Arthropoda</taxon>
        <taxon>Hexapoda</taxon>
        <taxon>Insecta</taxon>
        <taxon>Pterygota</taxon>
        <taxon>Neoptera</taxon>
        <taxon>Paraneoptera</taxon>
        <taxon>Thysanoptera</taxon>
        <taxon>Terebrantia</taxon>
        <taxon>Thripoidea</taxon>
        <taxon>Thripidae</taxon>
        <taxon>Thrips</taxon>
    </lineage>
</organism>
<feature type="region of interest" description="Disordered" evidence="2">
    <location>
        <begin position="22"/>
        <end position="167"/>
    </location>
</feature>
<dbReference type="CDD" id="cd00063">
    <property type="entry name" value="FN3"/>
    <property type="match status" value="2"/>
</dbReference>
<evidence type="ECO:0000256" key="1">
    <source>
        <dbReference type="ARBA" id="ARBA00022729"/>
    </source>
</evidence>
<keyword evidence="3" id="KW-0472">Membrane</keyword>
<dbReference type="PROSITE" id="PS50184">
    <property type="entry name" value="VWFC_2"/>
    <property type="match status" value="1"/>
</dbReference>
<dbReference type="PANTHER" id="PTHR11348:SF34">
    <property type="entry name" value="EPIDERMAL CELL SURFACE RECEPTOR-RELATED"/>
    <property type="match status" value="1"/>
</dbReference>
<name>A0A6P8ZWS0_THRPL</name>
<dbReference type="InterPro" id="IPR001007">
    <property type="entry name" value="VWF_dom"/>
</dbReference>
<feature type="transmembrane region" description="Helical" evidence="3">
    <location>
        <begin position="974"/>
        <end position="1000"/>
    </location>
</feature>
<dbReference type="KEGG" id="tpal:117650336"/>
<keyword evidence="3" id="KW-1133">Transmembrane helix</keyword>
<feature type="compositionally biased region" description="Polar residues" evidence="2">
    <location>
        <begin position="93"/>
        <end position="104"/>
    </location>
</feature>
<feature type="domain" description="Fibronectin type-III" evidence="6">
    <location>
        <begin position="750"/>
        <end position="847"/>
    </location>
</feature>
<dbReference type="RefSeq" id="XP_034249589.1">
    <property type="nucleotide sequence ID" value="XM_034393698.1"/>
</dbReference>
<dbReference type="GO" id="GO:0007155">
    <property type="term" value="P:cell adhesion"/>
    <property type="evidence" value="ECO:0007669"/>
    <property type="project" value="TreeGrafter"/>
</dbReference>
<evidence type="ECO:0000256" key="4">
    <source>
        <dbReference type="SAM" id="SignalP"/>
    </source>
</evidence>
<dbReference type="PANTHER" id="PTHR11348">
    <property type="entry name" value="CONNECTIVE TISSUE GROWTH FACTOR-RELATED"/>
    <property type="match status" value="1"/>
</dbReference>
<keyword evidence="3" id="KW-0812">Transmembrane</keyword>
<feature type="compositionally biased region" description="Polar residues" evidence="2">
    <location>
        <begin position="1015"/>
        <end position="1039"/>
    </location>
</feature>
<accession>A0A6P8ZWS0</accession>
<dbReference type="Gene3D" id="2.60.40.10">
    <property type="entry name" value="Immunoglobulins"/>
    <property type="match status" value="3"/>
</dbReference>
<dbReference type="InterPro" id="IPR013783">
    <property type="entry name" value="Ig-like_fold"/>
</dbReference>
<dbReference type="SMART" id="SM00060">
    <property type="entry name" value="FN3"/>
    <property type="match status" value="3"/>
</dbReference>
<dbReference type="Proteomes" id="UP000515158">
    <property type="component" value="Unplaced"/>
</dbReference>
<dbReference type="GO" id="GO:0005178">
    <property type="term" value="F:integrin binding"/>
    <property type="evidence" value="ECO:0007669"/>
    <property type="project" value="TreeGrafter"/>
</dbReference>
<keyword evidence="1 4" id="KW-0732">Signal</keyword>
<dbReference type="OrthoDB" id="6022609at2759"/>
<dbReference type="GO" id="GO:0005615">
    <property type="term" value="C:extracellular space"/>
    <property type="evidence" value="ECO:0007669"/>
    <property type="project" value="TreeGrafter"/>
</dbReference>
<dbReference type="InterPro" id="IPR050941">
    <property type="entry name" value="CCN"/>
</dbReference>
<feature type="region of interest" description="Disordered" evidence="2">
    <location>
        <begin position="1015"/>
        <end position="1049"/>
    </location>
</feature>
<dbReference type="AlphaFoldDB" id="A0A6P8ZWS0"/>
<evidence type="ECO:0000313" key="7">
    <source>
        <dbReference type="Proteomes" id="UP000515158"/>
    </source>
</evidence>
<keyword evidence="8" id="KW-0675">Receptor</keyword>
<reference evidence="8" key="1">
    <citation type="submission" date="2025-08" db="UniProtKB">
        <authorList>
            <consortium name="RefSeq"/>
        </authorList>
    </citation>
    <scope>IDENTIFICATION</scope>
    <source>
        <tissue evidence="8">Total insect</tissue>
    </source>
</reference>
<feature type="domain" description="VWFC" evidence="5">
    <location>
        <begin position="449"/>
        <end position="524"/>
    </location>
</feature>
<feature type="signal peptide" evidence="4">
    <location>
        <begin position="1"/>
        <end position="22"/>
    </location>
</feature>
<dbReference type="SUPFAM" id="SSF49265">
    <property type="entry name" value="Fibronectin type III"/>
    <property type="match status" value="2"/>
</dbReference>
<evidence type="ECO:0000259" key="6">
    <source>
        <dbReference type="PROSITE" id="PS50853"/>
    </source>
</evidence>
<evidence type="ECO:0000256" key="3">
    <source>
        <dbReference type="SAM" id="Phobius"/>
    </source>
</evidence>
<dbReference type="Pfam" id="PF00041">
    <property type="entry name" value="fn3"/>
    <property type="match status" value="1"/>
</dbReference>
<dbReference type="InterPro" id="IPR003961">
    <property type="entry name" value="FN3_dom"/>
</dbReference>
<evidence type="ECO:0000313" key="8">
    <source>
        <dbReference type="RefSeq" id="XP_034249589.1"/>
    </source>
</evidence>
<dbReference type="GO" id="GO:0045597">
    <property type="term" value="P:positive regulation of cell differentiation"/>
    <property type="evidence" value="ECO:0007669"/>
    <property type="project" value="TreeGrafter"/>
</dbReference>
<dbReference type="PROSITE" id="PS50853">
    <property type="entry name" value="FN3"/>
    <property type="match status" value="2"/>
</dbReference>
<feature type="compositionally biased region" description="Low complexity" evidence="2">
    <location>
        <begin position="39"/>
        <end position="57"/>
    </location>
</feature>
<dbReference type="SMART" id="SM00214">
    <property type="entry name" value="VWC"/>
    <property type="match status" value="4"/>
</dbReference>
<feature type="compositionally biased region" description="Low complexity" evidence="2">
    <location>
        <begin position="136"/>
        <end position="159"/>
    </location>
</feature>
<feature type="domain" description="Fibronectin type-III" evidence="6">
    <location>
        <begin position="849"/>
        <end position="949"/>
    </location>
</feature>
<feature type="region of interest" description="Disordered" evidence="2">
    <location>
        <begin position="941"/>
        <end position="961"/>
    </location>
</feature>
<protein>
    <submittedName>
        <fullName evidence="8">Epidermal cell surface receptor isoform X1</fullName>
    </submittedName>
</protein>
<keyword evidence="7" id="KW-1185">Reference proteome</keyword>
<proteinExistence type="predicted"/>
<gene>
    <name evidence="8" type="primary">LOC117650336</name>
</gene>
<feature type="chain" id="PRO_5027626612" evidence="4">
    <location>
        <begin position="23"/>
        <end position="1049"/>
    </location>
</feature>